<evidence type="ECO:0000256" key="1">
    <source>
        <dbReference type="SAM" id="SignalP"/>
    </source>
</evidence>
<proteinExistence type="predicted"/>
<dbReference type="EMBL" id="JACXVP010000006">
    <property type="protein sequence ID" value="KAG5601909.1"/>
    <property type="molecule type" value="Genomic_DNA"/>
</dbReference>
<reference evidence="2 3" key="1">
    <citation type="submission" date="2020-09" db="EMBL/GenBank/DDBJ databases">
        <title>De no assembly of potato wild relative species, Solanum commersonii.</title>
        <authorList>
            <person name="Cho K."/>
        </authorList>
    </citation>
    <scope>NUCLEOTIDE SEQUENCE [LARGE SCALE GENOMIC DNA]</scope>
    <source>
        <strain evidence="2">LZ3.2</strain>
        <tissue evidence="2">Leaf</tissue>
    </source>
</reference>
<evidence type="ECO:0000313" key="2">
    <source>
        <dbReference type="EMBL" id="KAG5601909.1"/>
    </source>
</evidence>
<feature type="signal peptide" evidence="1">
    <location>
        <begin position="1"/>
        <end position="15"/>
    </location>
</feature>
<dbReference type="AlphaFoldDB" id="A0A9J5YPP8"/>
<comment type="caution">
    <text evidence="2">The sequence shown here is derived from an EMBL/GenBank/DDBJ whole genome shotgun (WGS) entry which is preliminary data.</text>
</comment>
<dbReference type="Proteomes" id="UP000824120">
    <property type="component" value="Chromosome 6"/>
</dbReference>
<evidence type="ECO:0000313" key="3">
    <source>
        <dbReference type="Proteomes" id="UP000824120"/>
    </source>
</evidence>
<sequence>MVMCISISFIWVISFRILDFHEQIYSMNMTLSLNKSILIIRLELLSNLDMRLNSIFRCSFGIIIESNSSFENWIVFC</sequence>
<accession>A0A9J5YPP8</accession>
<gene>
    <name evidence="2" type="ORF">H5410_033279</name>
</gene>
<protein>
    <submittedName>
        <fullName evidence="2">Uncharacterized protein</fullName>
    </submittedName>
</protein>
<keyword evidence="3" id="KW-1185">Reference proteome</keyword>
<organism evidence="2 3">
    <name type="scientific">Solanum commersonii</name>
    <name type="common">Commerson's wild potato</name>
    <name type="synonym">Commerson's nightshade</name>
    <dbReference type="NCBI Taxonomy" id="4109"/>
    <lineage>
        <taxon>Eukaryota</taxon>
        <taxon>Viridiplantae</taxon>
        <taxon>Streptophyta</taxon>
        <taxon>Embryophyta</taxon>
        <taxon>Tracheophyta</taxon>
        <taxon>Spermatophyta</taxon>
        <taxon>Magnoliopsida</taxon>
        <taxon>eudicotyledons</taxon>
        <taxon>Gunneridae</taxon>
        <taxon>Pentapetalae</taxon>
        <taxon>asterids</taxon>
        <taxon>lamiids</taxon>
        <taxon>Solanales</taxon>
        <taxon>Solanaceae</taxon>
        <taxon>Solanoideae</taxon>
        <taxon>Solaneae</taxon>
        <taxon>Solanum</taxon>
    </lineage>
</organism>
<name>A0A9J5YPP8_SOLCO</name>
<feature type="chain" id="PRO_5039935031" evidence="1">
    <location>
        <begin position="16"/>
        <end position="77"/>
    </location>
</feature>
<keyword evidence="1" id="KW-0732">Signal</keyword>